<reference evidence="1 2" key="1">
    <citation type="submission" date="2016-11" db="EMBL/GenBank/DDBJ databases">
        <authorList>
            <person name="Jaros S."/>
            <person name="Januszkiewicz K."/>
            <person name="Wedrychowicz H."/>
        </authorList>
    </citation>
    <scope>NUCLEOTIDE SEQUENCE [LARGE SCALE GENOMIC DNA]</scope>
    <source>
        <strain evidence="1 2">CGMCC 1.8863</strain>
    </source>
</reference>
<dbReference type="AlphaFoldDB" id="A0A1M6I5L4"/>
<dbReference type="EMBL" id="FQYX01000016">
    <property type="protein sequence ID" value="SHJ29670.1"/>
    <property type="molecule type" value="Genomic_DNA"/>
</dbReference>
<accession>A0A1M6I5L4</accession>
<sequence>MKFISLFSVIFLVSCSNYGQLNYIVKLPKSIKENSGITTIIDSTVWFVEDSGNDNILYKVNHKGQLLRALVVKNADNHDWEDLAKDDKQNIYIGDFGNNDNLRKNLSIYKIPNPETVSGSEIAAEKITFYYPEQKDFPPKKDKLLFDAESLFYFKGHLYIITKNRSHPFNGEAFLYRVPAKKGNYAAEYLDVFTAKVGKKKANITSADISPDGKTLVLLSNGFLWVITDFRDDQFFEGRVKGIDLGVRTQLESVTFTDNHNLLLSDERSKKTGGNLYSFSLQQ</sequence>
<evidence type="ECO:0000313" key="1">
    <source>
        <dbReference type="EMBL" id="SHJ29670.1"/>
    </source>
</evidence>
<proteinExistence type="predicted"/>
<evidence type="ECO:0000313" key="2">
    <source>
        <dbReference type="Proteomes" id="UP000184231"/>
    </source>
</evidence>
<dbReference type="Proteomes" id="UP000184231">
    <property type="component" value="Unassembled WGS sequence"/>
</dbReference>
<dbReference type="OrthoDB" id="5599486at2"/>
<gene>
    <name evidence="1" type="ORF">SAMN04487911_11645</name>
</gene>
<evidence type="ECO:0008006" key="3">
    <source>
        <dbReference type="Google" id="ProtNLM"/>
    </source>
</evidence>
<dbReference type="PROSITE" id="PS51257">
    <property type="entry name" value="PROKAR_LIPOPROTEIN"/>
    <property type="match status" value="1"/>
</dbReference>
<dbReference type="RefSeq" id="WP_072764778.1">
    <property type="nucleotide sequence ID" value="NZ_FQYX01000016.1"/>
</dbReference>
<name>A0A1M6I5L4_9FLAO</name>
<dbReference type="SUPFAM" id="SSF82171">
    <property type="entry name" value="DPP6 N-terminal domain-like"/>
    <property type="match status" value="1"/>
</dbReference>
<dbReference type="STRING" id="558155.SAMN04487911_11645"/>
<protein>
    <recommendedName>
        <fullName evidence="3">SdiA-regulated</fullName>
    </recommendedName>
</protein>
<organism evidence="1 2">
    <name type="scientific">Arenibacter nanhaiticus</name>
    <dbReference type="NCBI Taxonomy" id="558155"/>
    <lineage>
        <taxon>Bacteria</taxon>
        <taxon>Pseudomonadati</taxon>
        <taxon>Bacteroidota</taxon>
        <taxon>Flavobacteriia</taxon>
        <taxon>Flavobacteriales</taxon>
        <taxon>Flavobacteriaceae</taxon>
        <taxon>Arenibacter</taxon>
    </lineage>
</organism>
<keyword evidence="2" id="KW-1185">Reference proteome</keyword>